<keyword evidence="3" id="KW-0804">Transcription</keyword>
<dbReference type="RefSeq" id="WP_217280381.1">
    <property type="nucleotide sequence ID" value="NZ_CBCSGW010000040.1"/>
</dbReference>
<dbReference type="InterPro" id="IPR001647">
    <property type="entry name" value="HTH_TetR"/>
</dbReference>
<dbReference type="Pfam" id="PF00440">
    <property type="entry name" value="TetR_N"/>
    <property type="match status" value="1"/>
</dbReference>
<keyword evidence="2 4" id="KW-0238">DNA-binding</keyword>
<dbReference type="PANTHER" id="PTHR30055">
    <property type="entry name" value="HTH-TYPE TRANSCRIPTIONAL REGULATOR RUTR"/>
    <property type="match status" value="1"/>
</dbReference>
<reference evidence="6 7" key="1">
    <citation type="submission" date="2020-01" db="EMBL/GenBank/DDBJ databases">
        <title>Kibdelosporangium persica a novel Actinomycetes from a hot desert in Iran.</title>
        <authorList>
            <person name="Safaei N."/>
            <person name="Zaburannyi N."/>
            <person name="Mueller R."/>
            <person name="Wink J."/>
        </authorList>
    </citation>
    <scope>NUCLEOTIDE SEQUENCE [LARGE SCALE GENOMIC DNA]</scope>
    <source>
        <strain evidence="6 7">4NS15</strain>
    </source>
</reference>
<evidence type="ECO:0000256" key="4">
    <source>
        <dbReference type="PROSITE-ProRule" id="PRU00335"/>
    </source>
</evidence>
<organism evidence="6 7">
    <name type="scientific">Kibdelosporangium persicum</name>
    <dbReference type="NCBI Taxonomy" id="2698649"/>
    <lineage>
        <taxon>Bacteria</taxon>
        <taxon>Bacillati</taxon>
        <taxon>Actinomycetota</taxon>
        <taxon>Actinomycetes</taxon>
        <taxon>Pseudonocardiales</taxon>
        <taxon>Pseudonocardiaceae</taxon>
        <taxon>Kibdelosporangium</taxon>
    </lineage>
</organism>
<dbReference type="PANTHER" id="PTHR30055:SF148">
    <property type="entry name" value="TETR-FAMILY TRANSCRIPTIONAL REGULATOR"/>
    <property type="match status" value="1"/>
</dbReference>
<dbReference type="Pfam" id="PF16859">
    <property type="entry name" value="TetR_C_11"/>
    <property type="match status" value="1"/>
</dbReference>
<comment type="caution">
    <text evidence="6">The sequence shown here is derived from an EMBL/GenBank/DDBJ whole genome shotgun (WGS) entry which is preliminary data.</text>
</comment>
<proteinExistence type="predicted"/>
<sequence>MERIGRGEKVRAAVIAATLTELTEKGYAALTIDEIARRTGVHKTTIYRRWRDVPTLVLDAVTVHAEVDIPIPDSGDIERDLTRLATSFIGWATSTTGRAILTVLLSDAARIPEIAAIRRQLFEDGPRRADTMITAALARGDLPADVDPAELLKALIAPIFFEIVIIGATVDQKTAAHAVSVALAAARAGVLGRQ</sequence>
<accession>A0ABX2F2A3</accession>
<feature type="domain" description="HTH tetR-type" evidence="5">
    <location>
        <begin position="8"/>
        <end position="68"/>
    </location>
</feature>
<dbReference type="EMBL" id="JAAATY010000005">
    <property type="protein sequence ID" value="NRN64980.1"/>
    <property type="molecule type" value="Genomic_DNA"/>
</dbReference>
<protein>
    <submittedName>
        <fullName evidence="6">DNA-binding transcriptional regulator, AcrR family</fullName>
    </submittedName>
</protein>
<evidence type="ECO:0000313" key="6">
    <source>
        <dbReference type="EMBL" id="NRN64980.1"/>
    </source>
</evidence>
<keyword evidence="1" id="KW-0805">Transcription regulation</keyword>
<dbReference type="InterPro" id="IPR050109">
    <property type="entry name" value="HTH-type_TetR-like_transc_reg"/>
</dbReference>
<dbReference type="PROSITE" id="PS50977">
    <property type="entry name" value="HTH_TETR_2"/>
    <property type="match status" value="1"/>
</dbReference>
<dbReference type="Proteomes" id="UP000763557">
    <property type="component" value="Unassembled WGS sequence"/>
</dbReference>
<evidence type="ECO:0000256" key="1">
    <source>
        <dbReference type="ARBA" id="ARBA00023015"/>
    </source>
</evidence>
<name>A0ABX2F2A3_9PSEU</name>
<feature type="DNA-binding region" description="H-T-H motif" evidence="4">
    <location>
        <begin position="31"/>
        <end position="50"/>
    </location>
</feature>
<keyword evidence="7" id="KW-1185">Reference proteome</keyword>
<evidence type="ECO:0000256" key="2">
    <source>
        <dbReference type="ARBA" id="ARBA00023125"/>
    </source>
</evidence>
<dbReference type="InterPro" id="IPR011075">
    <property type="entry name" value="TetR_C"/>
</dbReference>
<evidence type="ECO:0000256" key="3">
    <source>
        <dbReference type="ARBA" id="ARBA00023163"/>
    </source>
</evidence>
<evidence type="ECO:0000259" key="5">
    <source>
        <dbReference type="PROSITE" id="PS50977"/>
    </source>
</evidence>
<evidence type="ECO:0000313" key="7">
    <source>
        <dbReference type="Proteomes" id="UP000763557"/>
    </source>
</evidence>
<gene>
    <name evidence="6" type="ORF">GC106_21860</name>
</gene>
<dbReference type="GO" id="GO:0003677">
    <property type="term" value="F:DNA binding"/>
    <property type="evidence" value="ECO:0007669"/>
    <property type="project" value="UniProtKB-KW"/>
</dbReference>